<dbReference type="AlphaFoldDB" id="A0A9E9C9W7"/>
<proteinExistence type="predicted"/>
<sequence length="51" mass="5713">MNLVLLSMSVLIGVIITNIISFPIHLLHLPHIPLWLGWTIGLGLLSWLLTE</sequence>
<evidence type="ECO:0000313" key="2">
    <source>
        <dbReference type="EMBL" id="WAL60152.1"/>
    </source>
</evidence>
<keyword evidence="3" id="KW-1185">Reference proteome</keyword>
<name>A0A9E9C9W7_9CYAN</name>
<keyword evidence="1" id="KW-1133">Transmembrane helix</keyword>
<organism evidence="2 3">
    <name type="scientific">Thermocoleostomius sinensis A174</name>
    <dbReference type="NCBI Taxonomy" id="2016057"/>
    <lineage>
        <taxon>Bacteria</taxon>
        <taxon>Bacillati</taxon>
        <taxon>Cyanobacteriota</taxon>
        <taxon>Cyanophyceae</taxon>
        <taxon>Oculatellales</taxon>
        <taxon>Oculatellaceae</taxon>
        <taxon>Thermocoleostomius</taxon>
    </lineage>
</organism>
<gene>
    <name evidence="2" type="ORF">OXH18_23785</name>
</gene>
<protein>
    <submittedName>
        <fullName evidence="2">Uncharacterized protein</fullName>
    </submittedName>
</protein>
<reference evidence="2" key="1">
    <citation type="submission" date="2022-12" db="EMBL/GenBank/DDBJ databases">
        <title>Polyphasic identification of a Novel Hot-Spring Cyanobacterium Ocullathermofonsia sinensis gen nov. sp. nov. and Genomic Insights on its Adaptations to the Thermal Habitat.</title>
        <authorList>
            <person name="Daroch M."/>
            <person name="Tang J."/>
            <person name="Jiang Y."/>
        </authorList>
    </citation>
    <scope>NUCLEOTIDE SEQUENCE</scope>
    <source>
        <strain evidence="2">PKUAC-SCTA174</strain>
    </source>
</reference>
<dbReference type="EMBL" id="CP113797">
    <property type="protein sequence ID" value="WAL60152.1"/>
    <property type="molecule type" value="Genomic_DNA"/>
</dbReference>
<evidence type="ECO:0000313" key="3">
    <source>
        <dbReference type="Proteomes" id="UP001163152"/>
    </source>
</evidence>
<feature type="transmembrane region" description="Helical" evidence="1">
    <location>
        <begin position="5"/>
        <end position="26"/>
    </location>
</feature>
<dbReference type="Proteomes" id="UP001163152">
    <property type="component" value="Chromosome"/>
</dbReference>
<feature type="transmembrane region" description="Helical" evidence="1">
    <location>
        <begin position="32"/>
        <end position="50"/>
    </location>
</feature>
<dbReference type="RefSeq" id="WP_268610006.1">
    <property type="nucleotide sequence ID" value="NZ_CP113797.1"/>
</dbReference>
<dbReference type="KEGG" id="tsin:OXH18_23785"/>
<evidence type="ECO:0000256" key="1">
    <source>
        <dbReference type="SAM" id="Phobius"/>
    </source>
</evidence>
<accession>A0A9E9C9W7</accession>
<keyword evidence="1" id="KW-0812">Transmembrane</keyword>
<keyword evidence="1" id="KW-0472">Membrane</keyword>